<dbReference type="PROSITE" id="PS50812">
    <property type="entry name" value="PWWP"/>
    <property type="match status" value="1"/>
</dbReference>
<reference evidence="3" key="4">
    <citation type="submission" date="2019-03" db="UniProtKB">
        <authorList>
            <consortium name="EnsemblPlants"/>
        </authorList>
    </citation>
    <scope>IDENTIFICATION</scope>
</reference>
<dbReference type="Proteomes" id="UP000015105">
    <property type="component" value="Chromosome 5D"/>
</dbReference>
<dbReference type="SUPFAM" id="SSF63748">
    <property type="entry name" value="Tudor/PWWP/MBT"/>
    <property type="match status" value="1"/>
</dbReference>
<dbReference type="Gene3D" id="3.30.160.360">
    <property type="match status" value="1"/>
</dbReference>
<protein>
    <recommendedName>
        <fullName evidence="2">PWWP domain-containing protein</fullName>
    </recommendedName>
</protein>
<reference evidence="4" key="1">
    <citation type="journal article" date="2014" name="Science">
        <title>Ancient hybridizations among the ancestral genomes of bread wheat.</title>
        <authorList>
            <consortium name="International Wheat Genome Sequencing Consortium,"/>
            <person name="Marcussen T."/>
            <person name="Sandve S.R."/>
            <person name="Heier L."/>
            <person name="Spannagl M."/>
            <person name="Pfeifer M."/>
            <person name="Jakobsen K.S."/>
            <person name="Wulff B.B."/>
            <person name="Steuernagel B."/>
            <person name="Mayer K.F."/>
            <person name="Olsen O.A."/>
        </authorList>
    </citation>
    <scope>NUCLEOTIDE SEQUENCE [LARGE SCALE GENOMIC DNA]</scope>
    <source>
        <strain evidence="4">cv. AL8/78</strain>
    </source>
</reference>
<dbReference type="CDD" id="cd20142">
    <property type="entry name" value="PWWP_AtATX1-like"/>
    <property type="match status" value="1"/>
</dbReference>
<dbReference type="PROSITE" id="PS51542">
    <property type="entry name" value="FYRN"/>
    <property type="match status" value="1"/>
</dbReference>
<dbReference type="FunFam" id="2.30.30.140:FF:000094">
    <property type="entry name" value="Histone-lysine N-methyltransferase"/>
    <property type="match status" value="1"/>
</dbReference>
<proteinExistence type="predicted"/>
<accession>A0A453KHU6</accession>
<dbReference type="Gramene" id="AET5Gv20416900.35">
    <property type="protein sequence ID" value="AET5Gv20416900.35"/>
    <property type="gene ID" value="AET5Gv20416900"/>
</dbReference>
<dbReference type="GO" id="GO:0005634">
    <property type="term" value="C:nucleus"/>
    <property type="evidence" value="ECO:0007669"/>
    <property type="project" value="InterPro"/>
</dbReference>
<feature type="domain" description="PWWP" evidence="2">
    <location>
        <begin position="62"/>
        <end position="125"/>
    </location>
</feature>
<dbReference type="Pfam" id="PF00855">
    <property type="entry name" value="PWWP"/>
    <property type="match status" value="1"/>
</dbReference>
<dbReference type="Pfam" id="PF05964">
    <property type="entry name" value="FYRN"/>
    <property type="match status" value="1"/>
</dbReference>
<evidence type="ECO:0000256" key="1">
    <source>
        <dbReference type="SAM" id="MobiDB-lite"/>
    </source>
</evidence>
<reference evidence="4" key="2">
    <citation type="journal article" date="2017" name="Nat. Plants">
        <title>The Aegilops tauschii genome reveals multiple impacts of transposons.</title>
        <authorList>
            <person name="Zhao G."/>
            <person name="Zou C."/>
            <person name="Li K."/>
            <person name="Wang K."/>
            <person name="Li T."/>
            <person name="Gao L."/>
            <person name="Zhang X."/>
            <person name="Wang H."/>
            <person name="Yang Z."/>
            <person name="Liu X."/>
            <person name="Jiang W."/>
            <person name="Mao L."/>
            <person name="Kong X."/>
            <person name="Jiao Y."/>
            <person name="Jia J."/>
        </authorList>
    </citation>
    <scope>NUCLEOTIDE SEQUENCE [LARGE SCALE GENOMIC DNA]</scope>
    <source>
        <strain evidence="4">cv. AL8/78</strain>
    </source>
</reference>
<evidence type="ECO:0000313" key="4">
    <source>
        <dbReference type="Proteomes" id="UP000015105"/>
    </source>
</evidence>
<dbReference type="InterPro" id="IPR000313">
    <property type="entry name" value="PWWP_dom"/>
</dbReference>
<dbReference type="SMART" id="SM00293">
    <property type="entry name" value="PWWP"/>
    <property type="match status" value="1"/>
</dbReference>
<name>A0A453KHU6_AEGTS</name>
<organism evidence="3 4">
    <name type="scientific">Aegilops tauschii subsp. strangulata</name>
    <name type="common">Goatgrass</name>
    <dbReference type="NCBI Taxonomy" id="200361"/>
    <lineage>
        <taxon>Eukaryota</taxon>
        <taxon>Viridiplantae</taxon>
        <taxon>Streptophyta</taxon>
        <taxon>Embryophyta</taxon>
        <taxon>Tracheophyta</taxon>
        <taxon>Spermatophyta</taxon>
        <taxon>Magnoliopsida</taxon>
        <taxon>Liliopsida</taxon>
        <taxon>Poales</taxon>
        <taxon>Poaceae</taxon>
        <taxon>BOP clade</taxon>
        <taxon>Pooideae</taxon>
        <taxon>Triticodae</taxon>
        <taxon>Triticeae</taxon>
        <taxon>Triticinae</taxon>
        <taxon>Aegilops</taxon>
    </lineage>
</organism>
<evidence type="ECO:0000313" key="3">
    <source>
        <dbReference type="EnsemblPlants" id="AET5Gv20416900.35"/>
    </source>
</evidence>
<sequence>VKYDDGEAEDLTLANERIQFSISSEEMKSLNLKFGTSNLDKKGYDELLALAVSFHDYQGLDPDDLVWAKITGHAMWPAVIVDESNVHASRALKPIRLDQSILVQFFGTHDFARIKLKQAVPFLNGLLSSLHLKCKQARFSRGLEEAKEFLLTQQLPENMLQLRKSIENDGSDVNGQDDAIGSCDNLSEERAEENGEDAEMTQIELGNLRVSNLGRIVSDSDHFHNKMHIWPEGYTAFRKFASVKG</sequence>
<reference evidence="3" key="3">
    <citation type="journal article" date="2017" name="Nature">
        <title>Genome sequence of the progenitor of the wheat D genome Aegilops tauschii.</title>
        <authorList>
            <person name="Luo M.C."/>
            <person name="Gu Y.Q."/>
            <person name="Puiu D."/>
            <person name="Wang H."/>
            <person name="Twardziok S.O."/>
            <person name="Deal K.R."/>
            <person name="Huo N."/>
            <person name="Zhu T."/>
            <person name="Wang L."/>
            <person name="Wang Y."/>
            <person name="McGuire P.E."/>
            <person name="Liu S."/>
            <person name="Long H."/>
            <person name="Ramasamy R.K."/>
            <person name="Rodriguez J.C."/>
            <person name="Van S.L."/>
            <person name="Yuan L."/>
            <person name="Wang Z."/>
            <person name="Xia Z."/>
            <person name="Xiao L."/>
            <person name="Anderson O.D."/>
            <person name="Ouyang S."/>
            <person name="Liang Y."/>
            <person name="Zimin A.V."/>
            <person name="Pertea G."/>
            <person name="Qi P."/>
            <person name="Bennetzen J.L."/>
            <person name="Dai X."/>
            <person name="Dawson M.W."/>
            <person name="Muller H.G."/>
            <person name="Kugler K."/>
            <person name="Rivarola-Duarte L."/>
            <person name="Spannagl M."/>
            <person name="Mayer K.F.X."/>
            <person name="Lu F.H."/>
            <person name="Bevan M.W."/>
            <person name="Leroy P."/>
            <person name="Li P."/>
            <person name="You F.M."/>
            <person name="Sun Q."/>
            <person name="Liu Z."/>
            <person name="Lyons E."/>
            <person name="Wicker T."/>
            <person name="Salzberg S.L."/>
            <person name="Devos K.M."/>
            <person name="Dvorak J."/>
        </authorList>
    </citation>
    <scope>NUCLEOTIDE SEQUENCE [LARGE SCALE GENOMIC DNA]</scope>
    <source>
        <strain evidence="3">cv. AL8/78</strain>
    </source>
</reference>
<evidence type="ECO:0000259" key="2">
    <source>
        <dbReference type="PROSITE" id="PS50812"/>
    </source>
</evidence>
<reference evidence="3" key="5">
    <citation type="journal article" date="2021" name="G3 (Bethesda)">
        <title>Aegilops tauschii genome assembly Aet v5.0 features greater sequence contiguity and improved annotation.</title>
        <authorList>
            <person name="Wang L."/>
            <person name="Zhu T."/>
            <person name="Rodriguez J.C."/>
            <person name="Deal K.R."/>
            <person name="Dubcovsky J."/>
            <person name="McGuire P.E."/>
            <person name="Lux T."/>
            <person name="Spannagl M."/>
            <person name="Mayer K.F.X."/>
            <person name="Baldrich P."/>
            <person name="Meyers B.C."/>
            <person name="Huo N."/>
            <person name="Gu Y.Q."/>
            <person name="Zhou H."/>
            <person name="Devos K.M."/>
            <person name="Bennetzen J.L."/>
            <person name="Unver T."/>
            <person name="Budak H."/>
            <person name="Gulick P.J."/>
            <person name="Galiba G."/>
            <person name="Kalapos B."/>
            <person name="Nelson D.R."/>
            <person name="Li P."/>
            <person name="You F.M."/>
            <person name="Luo M.C."/>
            <person name="Dvorak J."/>
        </authorList>
    </citation>
    <scope>NUCLEOTIDE SEQUENCE [LARGE SCALE GENOMIC DNA]</scope>
    <source>
        <strain evidence="3">cv. AL8/78</strain>
    </source>
</reference>
<dbReference type="AlphaFoldDB" id="A0A453KHU6"/>
<feature type="region of interest" description="Disordered" evidence="1">
    <location>
        <begin position="168"/>
        <end position="198"/>
    </location>
</feature>
<dbReference type="EnsemblPlants" id="AET5Gv20416900.35">
    <property type="protein sequence ID" value="AET5Gv20416900.35"/>
    <property type="gene ID" value="AET5Gv20416900"/>
</dbReference>
<keyword evidence="4" id="KW-1185">Reference proteome</keyword>
<dbReference type="InterPro" id="IPR003888">
    <property type="entry name" value="FYrich_N"/>
</dbReference>
<dbReference type="Gene3D" id="2.30.30.140">
    <property type="match status" value="1"/>
</dbReference>